<dbReference type="InterPro" id="IPR009000">
    <property type="entry name" value="Transl_B-barrel_sf"/>
</dbReference>
<dbReference type="InterPro" id="IPR000597">
    <property type="entry name" value="Ribosomal_uL3"/>
</dbReference>
<dbReference type="GO" id="GO:0019843">
    <property type="term" value="F:rRNA binding"/>
    <property type="evidence" value="ECO:0007669"/>
    <property type="project" value="UniProtKB-UniRule"/>
</dbReference>
<evidence type="ECO:0000256" key="5">
    <source>
        <dbReference type="ARBA" id="ARBA00023274"/>
    </source>
</evidence>
<evidence type="ECO:0000256" key="3">
    <source>
        <dbReference type="ARBA" id="ARBA00022884"/>
    </source>
</evidence>
<feature type="region of interest" description="Disordered" evidence="10">
    <location>
        <begin position="205"/>
        <end position="224"/>
    </location>
</feature>
<sequence length="224" mass="24492">MLGLLGKKLGQTRVYDDKGVLWPVTVVLAGPNRVLQCKTQDSDGYNAVQLGFDDQKDQRVTKPLLGHIKKHNGAAVKRIREFRDFTLSVKPGDVIGATIFAKGDFIDAIGVTKGRGFEGVMKRHNFAGGDMTHGAKGWHRRAGAIGQRLFPGTVMRGMRMPGHMGQVQRTTQNLEIIQVREADNLLLIKGAIPGAKGDYVVIRESKKNPKGSVKAEPKADAKKK</sequence>
<keyword evidence="5 7" id="KW-0687">Ribonucleoprotein</keyword>
<evidence type="ECO:0000313" key="12">
    <source>
        <dbReference type="Proteomes" id="UP000003688"/>
    </source>
</evidence>
<comment type="similarity">
    <text evidence="1 7 8">Belongs to the universal ribosomal protein uL3 family.</text>
</comment>
<keyword evidence="12" id="KW-1185">Reference proteome</keyword>
<reference evidence="11 12" key="1">
    <citation type="journal article" date="2011" name="J. Bacteriol.">
        <title>Genome sequence of 'Pedosphaera parvula' Ellin514, an aerobic Verrucomicrobial isolate from pasture soil.</title>
        <authorList>
            <person name="Kant R."/>
            <person name="van Passel M.W."/>
            <person name="Sangwan P."/>
            <person name="Palva A."/>
            <person name="Lucas S."/>
            <person name="Copeland A."/>
            <person name="Lapidus A."/>
            <person name="Glavina Del Rio T."/>
            <person name="Dalin E."/>
            <person name="Tice H."/>
            <person name="Bruce D."/>
            <person name="Goodwin L."/>
            <person name="Pitluck S."/>
            <person name="Chertkov O."/>
            <person name="Larimer F.W."/>
            <person name="Land M.L."/>
            <person name="Hauser L."/>
            <person name="Brettin T.S."/>
            <person name="Detter J.C."/>
            <person name="Han S."/>
            <person name="de Vos W.M."/>
            <person name="Janssen P.H."/>
            <person name="Smidt H."/>
        </authorList>
    </citation>
    <scope>NUCLEOTIDE SEQUENCE [LARGE SCALE GENOMIC DNA]</scope>
    <source>
        <strain evidence="11 12">Ellin514</strain>
    </source>
</reference>
<evidence type="ECO:0000256" key="8">
    <source>
        <dbReference type="RuleBase" id="RU003905"/>
    </source>
</evidence>
<dbReference type="GO" id="GO:0006412">
    <property type="term" value="P:translation"/>
    <property type="evidence" value="ECO:0007669"/>
    <property type="project" value="UniProtKB-UniRule"/>
</dbReference>
<comment type="subunit">
    <text evidence="7 9">Part of the 50S ribosomal subunit. Forms a cluster with proteins L14 and L19.</text>
</comment>
<keyword evidence="2 7" id="KW-0699">rRNA-binding</keyword>
<comment type="caution">
    <text evidence="11">The sequence shown here is derived from an EMBL/GenBank/DDBJ whole genome shotgun (WGS) entry which is preliminary data.</text>
</comment>
<evidence type="ECO:0000256" key="4">
    <source>
        <dbReference type="ARBA" id="ARBA00022980"/>
    </source>
</evidence>
<dbReference type="InterPro" id="IPR019926">
    <property type="entry name" value="Ribosomal_uL3_CS"/>
</dbReference>
<dbReference type="GO" id="GO:0022625">
    <property type="term" value="C:cytosolic large ribosomal subunit"/>
    <property type="evidence" value="ECO:0007669"/>
    <property type="project" value="TreeGrafter"/>
</dbReference>
<gene>
    <name evidence="7" type="primary">rplC</name>
    <name evidence="11" type="ORF">Cflav_PD4416</name>
</gene>
<organism evidence="11 12">
    <name type="scientific">Pedosphaera parvula (strain Ellin514)</name>
    <dbReference type="NCBI Taxonomy" id="320771"/>
    <lineage>
        <taxon>Bacteria</taxon>
        <taxon>Pseudomonadati</taxon>
        <taxon>Verrucomicrobiota</taxon>
        <taxon>Pedosphaerae</taxon>
        <taxon>Pedosphaerales</taxon>
        <taxon>Pedosphaeraceae</taxon>
        <taxon>Pedosphaera</taxon>
    </lineage>
</organism>
<dbReference type="AlphaFoldDB" id="B9XFN1"/>
<dbReference type="RefSeq" id="WP_007414627.1">
    <property type="nucleotide sequence ID" value="NZ_ABOX02000010.1"/>
</dbReference>
<dbReference type="OrthoDB" id="9806135at2"/>
<evidence type="ECO:0000256" key="9">
    <source>
        <dbReference type="RuleBase" id="RU003906"/>
    </source>
</evidence>
<dbReference type="Pfam" id="PF00297">
    <property type="entry name" value="Ribosomal_L3"/>
    <property type="match status" value="1"/>
</dbReference>
<dbReference type="InterPro" id="IPR019927">
    <property type="entry name" value="Ribosomal_uL3_bac/org-type"/>
</dbReference>
<dbReference type="PANTHER" id="PTHR11229">
    <property type="entry name" value="50S RIBOSOMAL PROTEIN L3"/>
    <property type="match status" value="1"/>
</dbReference>
<dbReference type="FunFam" id="2.40.30.10:FF:000004">
    <property type="entry name" value="50S ribosomal protein L3"/>
    <property type="match status" value="1"/>
</dbReference>
<proteinExistence type="inferred from homology"/>
<protein>
    <recommendedName>
        <fullName evidence="6 7">Large ribosomal subunit protein uL3</fullName>
    </recommendedName>
</protein>
<evidence type="ECO:0000313" key="11">
    <source>
        <dbReference type="EMBL" id="EEF61395.1"/>
    </source>
</evidence>
<dbReference type="PROSITE" id="PS00474">
    <property type="entry name" value="RIBOSOMAL_L3"/>
    <property type="match status" value="1"/>
</dbReference>
<name>B9XFN1_PEDPL</name>
<dbReference type="PANTHER" id="PTHR11229:SF16">
    <property type="entry name" value="LARGE RIBOSOMAL SUBUNIT PROTEIN UL3C"/>
    <property type="match status" value="1"/>
</dbReference>
<dbReference type="EMBL" id="ABOX02000010">
    <property type="protein sequence ID" value="EEF61395.1"/>
    <property type="molecule type" value="Genomic_DNA"/>
</dbReference>
<dbReference type="STRING" id="320771.Cflav_PD4416"/>
<evidence type="ECO:0000256" key="1">
    <source>
        <dbReference type="ARBA" id="ARBA00006540"/>
    </source>
</evidence>
<dbReference type="Proteomes" id="UP000003688">
    <property type="component" value="Unassembled WGS sequence"/>
</dbReference>
<dbReference type="Gene3D" id="3.30.160.810">
    <property type="match status" value="1"/>
</dbReference>
<evidence type="ECO:0000256" key="6">
    <source>
        <dbReference type="ARBA" id="ARBA00035243"/>
    </source>
</evidence>
<dbReference type="Gene3D" id="2.40.30.10">
    <property type="entry name" value="Translation factors"/>
    <property type="match status" value="1"/>
</dbReference>
<evidence type="ECO:0000256" key="10">
    <source>
        <dbReference type="SAM" id="MobiDB-lite"/>
    </source>
</evidence>
<dbReference type="SUPFAM" id="SSF50447">
    <property type="entry name" value="Translation proteins"/>
    <property type="match status" value="1"/>
</dbReference>
<dbReference type="HAMAP" id="MF_01325_B">
    <property type="entry name" value="Ribosomal_uL3_B"/>
    <property type="match status" value="1"/>
</dbReference>
<evidence type="ECO:0000256" key="7">
    <source>
        <dbReference type="HAMAP-Rule" id="MF_01325"/>
    </source>
</evidence>
<dbReference type="NCBIfam" id="TIGR03625">
    <property type="entry name" value="L3_bact"/>
    <property type="match status" value="1"/>
</dbReference>
<dbReference type="GO" id="GO:0003735">
    <property type="term" value="F:structural constituent of ribosome"/>
    <property type="evidence" value="ECO:0007669"/>
    <property type="project" value="UniProtKB-UniRule"/>
</dbReference>
<keyword evidence="3 7" id="KW-0694">RNA-binding</keyword>
<accession>B9XFN1</accession>
<evidence type="ECO:0000256" key="2">
    <source>
        <dbReference type="ARBA" id="ARBA00022730"/>
    </source>
</evidence>
<dbReference type="FunFam" id="3.30.160.810:FF:000001">
    <property type="entry name" value="50S ribosomal protein L3"/>
    <property type="match status" value="1"/>
</dbReference>
<comment type="function">
    <text evidence="7 9">One of the primary rRNA binding proteins, it binds directly near the 3'-end of the 23S rRNA, where it nucleates assembly of the 50S subunit.</text>
</comment>
<keyword evidence="4 7" id="KW-0689">Ribosomal protein</keyword>